<feature type="binding site" evidence="7">
    <location>
        <position position="16"/>
    </location>
    <ligand>
        <name>NAD(+)</name>
        <dbReference type="ChEBI" id="CHEBI:57540"/>
    </ligand>
</feature>
<feature type="active site" description="Proton acceptor" evidence="7 8">
    <location>
        <position position="177"/>
    </location>
</feature>
<gene>
    <name evidence="7" type="primary">ldh</name>
    <name evidence="12" type="ORF">EKG35_13165</name>
</gene>
<feature type="binding site" evidence="7">
    <location>
        <position position="68"/>
    </location>
    <ligand>
        <name>NAD(+)</name>
        <dbReference type="ChEBI" id="CHEBI:57540"/>
    </ligand>
</feature>
<feature type="domain" description="Lactate/malate dehydrogenase C-terminal" evidence="11">
    <location>
        <begin position="147"/>
        <end position="310"/>
    </location>
</feature>
<feature type="binding site" evidence="9">
    <location>
        <begin position="12"/>
        <end position="17"/>
    </location>
    <ligand>
        <name>NAD(+)</name>
        <dbReference type="ChEBI" id="CHEBI:57540"/>
    </ligand>
</feature>
<dbReference type="HAMAP" id="MF_00488">
    <property type="entry name" value="Lactate_dehydrog"/>
    <property type="match status" value="1"/>
</dbReference>
<keyword evidence="6 7" id="KW-0520">NAD</keyword>
<feature type="binding site" evidence="7 9">
    <location>
        <begin position="120"/>
        <end position="122"/>
    </location>
    <ligand>
        <name>NAD(+)</name>
        <dbReference type="ChEBI" id="CHEBI:57540"/>
    </ligand>
</feature>
<comment type="subcellular location">
    <subcellularLocation>
        <location evidence="7">Cytoplasm</location>
    </subcellularLocation>
</comment>
<evidence type="ECO:0000256" key="6">
    <source>
        <dbReference type="ARBA" id="ARBA00023027"/>
    </source>
</evidence>
<dbReference type="PANTHER" id="PTHR43128">
    <property type="entry name" value="L-2-HYDROXYCARBOXYLATE DEHYDROGENASE (NAD(P)(+))"/>
    <property type="match status" value="1"/>
</dbReference>
<evidence type="ECO:0000256" key="5">
    <source>
        <dbReference type="ARBA" id="ARBA00023002"/>
    </source>
</evidence>
<comment type="caution">
    <text evidence="12">The sequence shown here is derived from an EMBL/GenBank/DDBJ whole genome shotgun (WGS) entry which is preliminary data.</text>
</comment>
<dbReference type="GO" id="GO:0006089">
    <property type="term" value="P:lactate metabolic process"/>
    <property type="evidence" value="ECO:0007669"/>
    <property type="project" value="TreeGrafter"/>
</dbReference>
<comment type="subunit">
    <text evidence="7">Homotetramer.</text>
</comment>
<feature type="domain" description="Lactate/malate dehydrogenase N-terminal" evidence="10">
    <location>
        <begin position="8"/>
        <end position="144"/>
    </location>
</feature>
<dbReference type="Gene3D" id="3.40.50.720">
    <property type="entry name" value="NAD(P)-binding Rossmann-like Domain"/>
    <property type="match status" value="1"/>
</dbReference>
<dbReference type="Proteomes" id="UP000276349">
    <property type="component" value="Unassembled WGS sequence"/>
</dbReference>
<dbReference type="InterPro" id="IPR015955">
    <property type="entry name" value="Lactate_DH/Glyco_Ohase_4_C"/>
</dbReference>
<evidence type="ECO:0000259" key="11">
    <source>
        <dbReference type="Pfam" id="PF02866"/>
    </source>
</evidence>
<evidence type="ECO:0000256" key="3">
    <source>
        <dbReference type="ARBA" id="ARBA00012967"/>
    </source>
</evidence>
<evidence type="ECO:0000256" key="9">
    <source>
        <dbReference type="PIRSR" id="PIRSR000102-3"/>
    </source>
</evidence>
<dbReference type="InterPro" id="IPR022383">
    <property type="entry name" value="Lactate/malate_DH_C"/>
</dbReference>
<dbReference type="Pfam" id="PF00056">
    <property type="entry name" value="Ldh_1_N"/>
    <property type="match status" value="1"/>
</dbReference>
<organism evidence="12 13">
    <name type="scientific">Lysinibacillus telephonicus</name>
    <dbReference type="NCBI Taxonomy" id="1714840"/>
    <lineage>
        <taxon>Bacteria</taxon>
        <taxon>Bacillati</taxon>
        <taxon>Bacillota</taxon>
        <taxon>Bacilli</taxon>
        <taxon>Bacillales</taxon>
        <taxon>Bacillaceae</taxon>
        <taxon>Lysinibacillus</taxon>
    </lineage>
</organism>
<dbReference type="PANTHER" id="PTHR43128:SF31">
    <property type="entry name" value="L-LACTATE DEHYDROGENASE"/>
    <property type="match status" value="1"/>
</dbReference>
<dbReference type="NCBIfam" id="TIGR01771">
    <property type="entry name" value="L-LDH-NAD"/>
    <property type="match status" value="1"/>
</dbReference>
<keyword evidence="13" id="KW-1185">Reference proteome</keyword>
<protein>
    <recommendedName>
        <fullName evidence="3 7">L-lactate dehydrogenase</fullName>
        <shortName evidence="7">L-LDH</shortName>
        <ecNumber evidence="3 7">1.1.1.27</ecNumber>
    </recommendedName>
</protein>
<evidence type="ECO:0000259" key="10">
    <source>
        <dbReference type="Pfam" id="PF00056"/>
    </source>
</evidence>
<dbReference type="InterPro" id="IPR011304">
    <property type="entry name" value="L-lactate_DH"/>
</dbReference>
<dbReference type="EC" id="1.1.1.27" evidence="3 7"/>
<dbReference type="PRINTS" id="PR00086">
    <property type="entry name" value="LLDHDRGNASE"/>
</dbReference>
<dbReference type="AlphaFoldDB" id="A0A3S0J1B0"/>
<dbReference type="Gene3D" id="3.90.110.10">
    <property type="entry name" value="Lactate dehydrogenase/glycoside hydrolase, family 4, C-terminal"/>
    <property type="match status" value="1"/>
</dbReference>
<dbReference type="InterPro" id="IPR018177">
    <property type="entry name" value="L-lactate_DH_AS"/>
</dbReference>
<feature type="binding site" evidence="7">
    <location>
        <position position="42"/>
    </location>
    <ligand>
        <name>NAD(+)</name>
        <dbReference type="ChEBI" id="CHEBI:57540"/>
    </ligand>
</feature>
<comment type="function">
    <text evidence="7">Catalyzes the conversion of lactate to pyruvate.</text>
</comment>
<feature type="binding site" evidence="7">
    <location>
        <position position="230"/>
    </location>
    <ligand>
        <name>substrate</name>
    </ligand>
</feature>
<evidence type="ECO:0000256" key="1">
    <source>
        <dbReference type="ARBA" id="ARBA00004843"/>
    </source>
</evidence>
<accession>A0A3S0J1B0</accession>
<dbReference type="SUPFAM" id="SSF51735">
    <property type="entry name" value="NAD(P)-binding Rossmann-fold domains"/>
    <property type="match status" value="1"/>
</dbReference>
<dbReference type="InterPro" id="IPR001236">
    <property type="entry name" value="Lactate/malate_DH_N"/>
</dbReference>
<feature type="binding site" evidence="7">
    <location>
        <position position="145"/>
    </location>
    <ligand>
        <name>NAD(+)</name>
        <dbReference type="ChEBI" id="CHEBI:57540"/>
    </ligand>
</feature>
<dbReference type="EMBL" id="RXNR01000038">
    <property type="protein sequence ID" value="RTQ91658.1"/>
    <property type="molecule type" value="Genomic_DNA"/>
</dbReference>
<keyword evidence="7" id="KW-0963">Cytoplasm</keyword>
<dbReference type="Pfam" id="PF02866">
    <property type="entry name" value="Ldh_1_C"/>
    <property type="match status" value="1"/>
</dbReference>
<dbReference type="NCBIfam" id="NF000824">
    <property type="entry name" value="PRK00066.1"/>
    <property type="match status" value="1"/>
</dbReference>
<dbReference type="OrthoDB" id="9802969at2"/>
<dbReference type="UniPathway" id="UPA00554">
    <property type="reaction ID" value="UER00611"/>
</dbReference>
<evidence type="ECO:0000313" key="12">
    <source>
        <dbReference type="EMBL" id="RTQ91658.1"/>
    </source>
</evidence>
<comment type="pathway">
    <text evidence="1 7">Fermentation; pyruvate fermentation to lactate; (S)-lactate from pyruvate: step 1/1.</text>
</comment>
<dbReference type="PIRSF" id="PIRSF000102">
    <property type="entry name" value="Lac_mal_DH"/>
    <property type="match status" value="1"/>
</dbReference>
<keyword evidence="5 7" id="KW-0560">Oxidoreductase</keyword>
<dbReference type="InterPro" id="IPR001557">
    <property type="entry name" value="L-lactate/malate_DH"/>
</dbReference>
<evidence type="ECO:0000256" key="4">
    <source>
        <dbReference type="ARBA" id="ARBA00022533"/>
    </source>
</evidence>
<dbReference type="GO" id="GO:0005737">
    <property type="term" value="C:cytoplasm"/>
    <property type="evidence" value="ECO:0007669"/>
    <property type="project" value="UniProtKB-SubCell"/>
</dbReference>
<dbReference type="GO" id="GO:0004459">
    <property type="term" value="F:L-lactate dehydrogenase (NAD+) activity"/>
    <property type="evidence" value="ECO:0007669"/>
    <property type="project" value="UniProtKB-UniRule"/>
</dbReference>
<dbReference type="RefSeq" id="WP_126294956.1">
    <property type="nucleotide sequence ID" value="NZ_CP155468.1"/>
</dbReference>
<feature type="binding site" evidence="7 9">
    <location>
        <position position="37"/>
    </location>
    <ligand>
        <name>NAD(+)</name>
        <dbReference type="ChEBI" id="CHEBI:57540"/>
    </ligand>
</feature>
<comment type="similarity">
    <text evidence="2 7">Belongs to the LDH/MDH superfamily. LDH family.</text>
</comment>
<sequence length="311" mass="34004">MGIKVRSVGIIGVGHVGAHCAYSLAVQGIVDELILVDINKEKLTSERQDLVDSVAHFPHRVTIKTGEYKDLANCDIVVISAGGITQDQNRLSELKQSINVVNSFVEEVVSSGFNGIFINITNPCDIITGHVYKLSGFDSHRVIGTGTCLDSARLREVIARETGVDHKSIIGYTMGEHGDSQMIPWSHISINGKPILELAQHDSRFALDHEAVLQEVVNAGWTTFKGKGATEYGIASALARLVHCIYHDEKQVIPVSTLLSGQYGQTDIYTSVPAIIGKDGVEEIIELNLTEEEMKVFNQSCDVLRKHIETV</sequence>
<dbReference type="InterPro" id="IPR036291">
    <property type="entry name" value="NAD(P)-bd_dom_sf"/>
</dbReference>
<reference evidence="12 13" key="1">
    <citation type="submission" date="2018-12" db="EMBL/GenBank/DDBJ databases">
        <authorList>
            <person name="Yu L."/>
        </authorList>
    </citation>
    <scope>NUCLEOTIDE SEQUENCE [LARGE SCALE GENOMIC DNA]</scope>
    <source>
        <strain evidence="12 13">S5H2222</strain>
    </source>
</reference>
<evidence type="ECO:0000313" key="13">
    <source>
        <dbReference type="Proteomes" id="UP000276349"/>
    </source>
</evidence>
<dbReference type="SUPFAM" id="SSF56327">
    <property type="entry name" value="LDH C-terminal domain-like"/>
    <property type="match status" value="1"/>
</dbReference>
<dbReference type="CDD" id="cd05291">
    <property type="entry name" value="HicDH_like"/>
    <property type="match status" value="1"/>
</dbReference>
<dbReference type="PROSITE" id="PS00064">
    <property type="entry name" value="L_LDH"/>
    <property type="match status" value="1"/>
</dbReference>
<dbReference type="GO" id="GO:0006096">
    <property type="term" value="P:glycolytic process"/>
    <property type="evidence" value="ECO:0007669"/>
    <property type="project" value="UniProtKB-UniRule"/>
</dbReference>
<name>A0A3S0J1B0_9BACI</name>
<feature type="binding site" evidence="7">
    <location>
        <begin position="150"/>
        <end position="153"/>
    </location>
    <ligand>
        <name>substrate</name>
    </ligand>
</feature>
<feature type="binding site" evidence="7">
    <location>
        <begin position="122"/>
        <end position="125"/>
    </location>
    <ligand>
        <name>substrate</name>
    </ligand>
</feature>
<evidence type="ECO:0000256" key="2">
    <source>
        <dbReference type="ARBA" id="ARBA00006054"/>
    </source>
</evidence>
<proteinExistence type="inferred from homology"/>
<keyword evidence="4" id="KW-0021">Allosteric enzyme</keyword>
<feature type="binding site" evidence="7">
    <location>
        <position position="103"/>
    </location>
    <ligand>
        <name>NAD(+)</name>
        <dbReference type="ChEBI" id="CHEBI:57540"/>
    </ligand>
</feature>
<comment type="catalytic activity">
    <reaction evidence="7">
        <text>(S)-lactate + NAD(+) = pyruvate + NADH + H(+)</text>
        <dbReference type="Rhea" id="RHEA:23444"/>
        <dbReference type="ChEBI" id="CHEBI:15361"/>
        <dbReference type="ChEBI" id="CHEBI:15378"/>
        <dbReference type="ChEBI" id="CHEBI:16651"/>
        <dbReference type="ChEBI" id="CHEBI:57540"/>
        <dbReference type="ChEBI" id="CHEBI:57945"/>
        <dbReference type="EC" id="1.1.1.27"/>
    </reaction>
</comment>
<feature type="binding site" evidence="7">
    <location>
        <position position="90"/>
    </location>
    <ligand>
        <name>substrate</name>
    </ligand>
</feature>
<evidence type="ECO:0000256" key="8">
    <source>
        <dbReference type="PIRSR" id="PIRSR000102-1"/>
    </source>
</evidence>
<comment type="caution">
    <text evidence="7">Lacks conserved residue(s) required for the propagation of feature annotation.</text>
</comment>
<evidence type="ECO:0000256" key="7">
    <source>
        <dbReference type="HAMAP-Rule" id="MF_00488"/>
    </source>
</evidence>